<dbReference type="AlphaFoldDB" id="A0AAU7YWM0"/>
<dbReference type="GO" id="GO:0004553">
    <property type="term" value="F:hydrolase activity, hydrolyzing O-glycosyl compounds"/>
    <property type="evidence" value="ECO:0007669"/>
    <property type="project" value="InterPro"/>
</dbReference>
<dbReference type="InterPro" id="IPR036962">
    <property type="entry name" value="Glyco_hydro_3_N_sf"/>
</dbReference>
<dbReference type="EMBL" id="CP132938">
    <property type="protein sequence ID" value="XCB21027.1"/>
    <property type="molecule type" value="Genomic_DNA"/>
</dbReference>
<proteinExistence type="predicted"/>
<sequence length="101" mass="11199">MVRLEVCLSLSVAGLLLCGVAQTQTPTLPDDVDRADALLKQMTTAEKIGQLNQPFYIKLPIPGVKTDPVSYEDRVRHGEVGSFLFLTDPKEINRLQKICDD</sequence>
<organism evidence="2">
    <name type="scientific">Tunturiibacter gelidiferens</name>
    <dbReference type="NCBI Taxonomy" id="3069689"/>
    <lineage>
        <taxon>Bacteria</taxon>
        <taxon>Pseudomonadati</taxon>
        <taxon>Acidobacteriota</taxon>
        <taxon>Terriglobia</taxon>
        <taxon>Terriglobales</taxon>
        <taxon>Acidobacteriaceae</taxon>
        <taxon>Tunturiibacter</taxon>
    </lineage>
</organism>
<name>A0AAU7YWM0_9BACT</name>
<evidence type="ECO:0000313" key="2">
    <source>
        <dbReference type="EMBL" id="XCB21027.1"/>
    </source>
</evidence>
<gene>
    <name evidence="2" type="ORF">RBB81_15725</name>
</gene>
<dbReference type="KEGG" id="tgi:RBB81_15725"/>
<evidence type="ECO:0008006" key="3">
    <source>
        <dbReference type="Google" id="ProtNLM"/>
    </source>
</evidence>
<reference evidence="2" key="1">
    <citation type="submission" date="2023-08" db="EMBL/GenBank/DDBJ databases">
        <authorList>
            <person name="Messyasz A."/>
            <person name="Mannisto M.K."/>
            <person name="Kerkhof L.J."/>
            <person name="Haggblom M."/>
        </authorList>
    </citation>
    <scope>NUCLEOTIDE SEQUENCE</scope>
    <source>
        <strain evidence="2">M8UP39</strain>
    </source>
</reference>
<dbReference type="Gene3D" id="3.20.20.300">
    <property type="entry name" value="Glycoside hydrolase, family 3, N-terminal domain"/>
    <property type="match status" value="1"/>
</dbReference>
<evidence type="ECO:0000256" key="1">
    <source>
        <dbReference type="SAM" id="SignalP"/>
    </source>
</evidence>
<reference evidence="2" key="2">
    <citation type="journal article" date="2024" name="Environ. Microbiol.">
        <title>Genome analysis and description of Tunturibacter gen. nov. expands the diversity of Terriglobia in tundra soils.</title>
        <authorList>
            <person name="Messyasz A."/>
            <person name="Mannisto M.K."/>
            <person name="Kerkhof L.J."/>
            <person name="Haggblom M.M."/>
        </authorList>
    </citation>
    <scope>NUCLEOTIDE SEQUENCE</scope>
    <source>
        <strain evidence="2">M8UP39</strain>
    </source>
</reference>
<dbReference type="RefSeq" id="WP_183788220.1">
    <property type="nucleotide sequence ID" value="NZ_CP132938.1"/>
</dbReference>
<accession>A0AAU7YWM0</accession>
<keyword evidence="1" id="KW-0732">Signal</keyword>
<feature type="signal peptide" evidence="1">
    <location>
        <begin position="1"/>
        <end position="23"/>
    </location>
</feature>
<feature type="chain" id="PRO_5043997750" description="Beta-glucosidase" evidence="1">
    <location>
        <begin position="24"/>
        <end position="101"/>
    </location>
</feature>
<protein>
    <recommendedName>
        <fullName evidence="3">Beta-glucosidase</fullName>
    </recommendedName>
</protein>
<dbReference type="GO" id="GO:0005975">
    <property type="term" value="P:carbohydrate metabolic process"/>
    <property type="evidence" value="ECO:0007669"/>
    <property type="project" value="InterPro"/>
</dbReference>